<dbReference type="PANTHER" id="PTHR21301:SF10">
    <property type="entry name" value="REVERSE TRANSCRIPTASE DOMAIN-CONTAINING PROTEIN"/>
    <property type="match status" value="1"/>
</dbReference>
<dbReference type="InterPro" id="IPR000477">
    <property type="entry name" value="RT_dom"/>
</dbReference>
<keyword evidence="2" id="KW-0808">Transferase</keyword>
<evidence type="ECO:0000313" key="2">
    <source>
        <dbReference type="EMBL" id="JAP59310.1"/>
    </source>
</evidence>
<dbReference type="PANTHER" id="PTHR21301">
    <property type="entry name" value="REVERSE TRANSCRIPTASE"/>
    <property type="match status" value="1"/>
</dbReference>
<sequence>MAKPTEAVMTRFYGLPKIHKPGVPLRSIVSLRGTPTYGLANGLFQKVRCLKAGSQTTVHSAEQFLDKIKVITIEPNERMVSFDVTSLFTSIPRVLAVQTVRDLLHQHNDENEGQLTAHYLIDLLEHCLKTSFTFEGITYEQIRGTPIGSPICGLIAEIVLQKLERWLFEEDEPKFWARYVDETFVIIDQHRIAYYKERLNSILPDLHFTLKEGVEGRLPFLDVLVCRQPDGKMATSVYQKSTNMLQMLSYNSNHPMQHNRSCIHMLH</sequence>
<evidence type="ECO:0000259" key="1">
    <source>
        <dbReference type="PROSITE" id="PS50878"/>
    </source>
</evidence>
<accession>A0A0X3Q762</accession>
<dbReference type="CDD" id="cd00304">
    <property type="entry name" value="RT_like"/>
    <property type="match status" value="1"/>
</dbReference>
<keyword evidence="2" id="KW-0548">Nucleotidyltransferase</keyword>
<dbReference type="AlphaFoldDB" id="A0A0X3Q762"/>
<proteinExistence type="predicted"/>
<dbReference type="PROSITE" id="PS50878">
    <property type="entry name" value="RT_POL"/>
    <property type="match status" value="1"/>
</dbReference>
<name>A0A0X3Q762_SCHSO</name>
<dbReference type="EMBL" id="GEEE01003915">
    <property type="protein sequence ID" value="JAP59310.1"/>
    <property type="molecule type" value="Transcribed_RNA"/>
</dbReference>
<dbReference type="GO" id="GO:0003964">
    <property type="term" value="F:RNA-directed DNA polymerase activity"/>
    <property type="evidence" value="ECO:0007669"/>
    <property type="project" value="UniProtKB-KW"/>
</dbReference>
<feature type="domain" description="Reverse transcriptase" evidence="1">
    <location>
        <begin position="1"/>
        <end position="237"/>
    </location>
</feature>
<dbReference type="SUPFAM" id="SSF56672">
    <property type="entry name" value="DNA/RNA polymerases"/>
    <property type="match status" value="1"/>
</dbReference>
<dbReference type="InterPro" id="IPR043502">
    <property type="entry name" value="DNA/RNA_pol_sf"/>
</dbReference>
<reference evidence="2" key="1">
    <citation type="submission" date="2016-01" db="EMBL/GenBank/DDBJ databases">
        <title>Reference transcriptome for the parasite Schistocephalus solidus: insights into the molecular evolution of parasitism.</title>
        <authorList>
            <person name="Hebert F.O."/>
            <person name="Grambauer S."/>
            <person name="Barber I."/>
            <person name="Landry C.R."/>
            <person name="Aubin-Horth N."/>
        </authorList>
    </citation>
    <scope>NUCLEOTIDE SEQUENCE</scope>
</reference>
<protein>
    <submittedName>
        <fullName evidence="2">Reverse transcriptase (RNA-dependent DNA polymerase)</fullName>
    </submittedName>
</protein>
<keyword evidence="2" id="KW-0695">RNA-directed DNA polymerase</keyword>
<gene>
    <name evidence="2" type="ORF">TR120396</name>
</gene>
<organism evidence="2">
    <name type="scientific">Schistocephalus solidus</name>
    <name type="common">Tapeworm</name>
    <dbReference type="NCBI Taxonomy" id="70667"/>
    <lineage>
        <taxon>Eukaryota</taxon>
        <taxon>Metazoa</taxon>
        <taxon>Spiralia</taxon>
        <taxon>Lophotrochozoa</taxon>
        <taxon>Platyhelminthes</taxon>
        <taxon>Cestoda</taxon>
        <taxon>Eucestoda</taxon>
        <taxon>Diphyllobothriidea</taxon>
        <taxon>Diphyllobothriidae</taxon>
        <taxon>Schistocephalus</taxon>
    </lineage>
</organism>